<evidence type="ECO:0000313" key="1">
    <source>
        <dbReference type="EMBL" id="KMU85951.1"/>
    </source>
</evidence>
<dbReference type="VEuPathDB" id="FungiDB:CIHG_03481"/>
<dbReference type="Proteomes" id="UP000054563">
    <property type="component" value="Unassembled WGS sequence"/>
</dbReference>
<dbReference type="AlphaFoldDB" id="A0A0J8RMX5"/>
<proteinExistence type="predicted"/>
<name>A0A0J8RMX5_COCIT</name>
<organism evidence="1 2">
    <name type="scientific">Coccidioides immitis H538.4</name>
    <dbReference type="NCBI Taxonomy" id="396776"/>
    <lineage>
        <taxon>Eukaryota</taxon>
        <taxon>Fungi</taxon>
        <taxon>Dikarya</taxon>
        <taxon>Ascomycota</taxon>
        <taxon>Pezizomycotina</taxon>
        <taxon>Eurotiomycetes</taxon>
        <taxon>Eurotiomycetidae</taxon>
        <taxon>Onygenales</taxon>
        <taxon>Onygenaceae</taxon>
        <taxon>Coccidioides</taxon>
    </lineage>
</organism>
<evidence type="ECO:0000313" key="2">
    <source>
        <dbReference type="Proteomes" id="UP000054563"/>
    </source>
</evidence>
<protein>
    <submittedName>
        <fullName evidence="1">Uncharacterized protein</fullName>
    </submittedName>
</protein>
<reference evidence="2" key="1">
    <citation type="journal article" date="2010" name="Genome Res.">
        <title>Population genomic sequencing of Coccidioides fungi reveals recent hybridization and transposon control.</title>
        <authorList>
            <person name="Neafsey D.E."/>
            <person name="Barker B.M."/>
            <person name="Sharpton T.J."/>
            <person name="Stajich J.E."/>
            <person name="Park D.J."/>
            <person name="Whiston E."/>
            <person name="Hung C.-Y."/>
            <person name="McMahan C."/>
            <person name="White J."/>
            <person name="Sykes S."/>
            <person name="Heiman D."/>
            <person name="Young S."/>
            <person name="Zeng Q."/>
            <person name="Abouelleil A."/>
            <person name="Aftuck L."/>
            <person name="Bessette D."/>
            <person name="Brown A."/>
            <person name="FitzGerald M."/>
            <person name="Lui A."/>
            <person name="Macdonald J.P."/>
            <person name="Priest M."/>
            <person name="Orbach M.J."/>
            <person name="Galgiani J.N."/>
            <person name="Kirkland T.N."/>
            <person name="Cole G.T."/>
            <person name="Birren B.W."/>
            <person name="Henn M.R."/>
            <person name="Taylor J.W."/>
            <person name="Rounsley S.D."/>
        </authorList>
    </citation>
    <scope>NUCLEOTIDE SEQUENCE [LARGE SCALE GENOMIC DNA]</scope>
    <source>
        <strain evidence="2">H538.4</strain>
    </source>
</reference>
<gene>
    <name evidence="1" type="ORF">CIHG_03481</name>
</gene>
<dbReference type="EMBL" id="DS016990">
    <property type="protein sequence ID" value="KMU85951.1"/>
    <property type="molecule type" value="Genomic_DNA"/>
</dbReference>
<accession>A0A0J8RMX5</accession>
<sequence>MLWKDHQSHNRKKVVLYRPNHDHSIGCGASHPLDNHIQPGLEPALRTVHKCMYEPLSRSRAIPKIIQSTEYGVHHAESNWTHLESSIRSPINRDCLVQVKRRLSLEGFCQRANEKLLRPSVAKVSSLARPTIPPWQIPYYPLSPPEAGPVCRTSDSFHSQLDKLPSHVVHSIDSFFWSVIGGRQNWQDVHALDLFSPTNLPQEVDHETAVEKSSWVGLVTCRKGQSSDDWVSLQTRN</sequence>